<dbReference type="InterPro" id="IPR036390">
    <property type="entry name" value="WH_DNA-bd_sf"/>
</dbReference>
<keyword evidence="3" id="KW-1185">Reference proteome</keyword>
<dbReference type="InterPro" id="IPR001845">
    <property type="entry name" value="HTH_ArsR_DNA-bd_dom"/>
</dbReference>
<evidence type="ECO:0000313" key="3">
    <source>
        <dbReference type="Proteomes" id="UP001597010"/>
    </source>
</evidence>
<proteinExistence type="predicted"/>
<evidence type="ECO:0000259" key="1">
    <source>
        <dbReference type="PROSITE" id="PS50987"/>
    </source>
</evidence>
<dbReference type="InterPro" id="IPR036388">
    <property type="entry name" value="WH-like_DNA-bd_sf"/>
</dbReference>
<feature type="domain" description="HTH arsR-type" evidence="1">
    <location>
        <begin position="1"/>
        <end position="92"/>
    </location>
</feature>
<dbReference type="PANTHER" id="PTHR38600">
    <property type="entry name" value="TRANSCRIPTIONAL REGULATORY PROTEIN"/>
    <property type="match status" value="1"/>
</dbReference>
<accession>A0ABW3AXA4</accession>
<reference evidence="3" key="1">
    <citation type="journal article" date="2019" name="Int. J. Syst. Evol. Microbiol.">
        <title>The Global Catalogue of Microorganisms (GCM) 10K type strain sequencing project: providing services to taxonomists for standard genome sequencing and annotation.</title>
        <authorList>
            <consortium name="The Broad Institute Genomics Platform"/>
            <consortium name="The Broad Institute Genome Sequencing Center for Infectious Disease"/>
            <person name="Wu L."/>
            <person name="Ma J."/>
        </authorList>
    </citation>
    <scope>NUCLEOTIDE SEQUENCE [LARGE SCALE GENOMIC DNA]</scope>
    <source>
        <strain evidence="3">CCUG 61484</strain>
    </source>
</reference>
<gene>
    <name evidence="2" type="ORF">ACFQZX_18295</name>
</gene>
<name>A0ABW3AXA4_9SPHI</name>
<dbReference type="Gene3D" id="1.10.10.10">
    <property type="entry name" value="Winged helix-like DNA-binding domain superfamily/Winged helix DNA-binding domain"/>
    <property type="match status" value="1"/>
</dbReference>
<dbReference type="PANTHER" id="PTHR38600:SF2">
    <property type="entry name" value="SLL0088 PROTEIN"/>
    <property type="match status" value="1"/>
</dbReference>
<evidence type="ECO:0000313" key="2">
    <source>
        <dbReference type="EMBL" id="MFD0795578.1"/>
    </source>
</evidence>
<dbReference type="SUPFAM" id="SSF46785">
    <property type="entry name" value="Winged helix' DNA-binding domain"/>
    <property type="match status" value="1"/>
</dbReference>
<dbReference type="InterPro" id="IPR011991">
    <property type="entry name" value="ArsR-like_HTH"/>
</dbReference>
<dbReference type="NCBIfam" id="NF033788">
    <property type="entry name" value="HTH_metalloreg"/>
    <property type="match status" value="1"/>
</dbReference>
<dbReference type="EMBL" id="JBHTHZ010000014">
    <property type="protein sequence ID" value="MFD0795578.1"/>
    <property type="molecule type" value="Genomic_DNA"/>
</dbReference>
<dbReference type="Pfam" id="PF12840">
    <property type="entry name" value="HTH_20"/>
    <property type="match status" value="1"/>
</dbReference>
<dbReference type="SMART" id="SM00418">
    <property type="entry name" value="HTH_ARSR"/>
    <property type="match status" value="1"/>
</dbReference>
<dbReference type="PROSITE" id="PS50987">
    <property type="entry name" value="HTH_ARSR_2"/>
    <property type="match status" value="1"/>
</dbReference>
<organism evidence="2 3">
    <name type="scientific">Mucilaginibacter litoreus</name>
    <dbReference type="NCBI Taxonomy" id="1048221"/>
    <lineage>
        <taxon>Bacteria</taxon>
        <taxon>Pseudomonadati</taxon>
        <taxon>Bacteroidota</taxon>
        <taxon>Sphingobacteriia</taxon>
        <taxon>Sphingobacteriales</taxon>
        <taxon>Sphingobacteriaceae</taxon>
        <taxon>Mucilaginibacter</taxon>
    </lineage>
</organism>
<dbReference type="Proteomes" id="UP001597010">
    <property type="component" value="Unassembled WGS sequence"/>
</dbReference>
<dbReference type="CDD" id="cd00090">
    <property type="entry name" value="HTH_ARSR"/>
    <property type="match status" value="1"/>
</dbReference>
<sequence length="108" mass="12797">MNLRRDIFQAIADPTRRNILILLASQTITAGMIAEKFETARSTVSKHIQILAACDLIEAKQQGREIYYQLKIDKMQEVDLWLDQIRMIWENRFDNLDKYLEKIQNKNQ</sequence>
<dbReference type="PRINTS" id="PR00778">
    <property type="entry name" value="HTHARSR"/>
</dbReference>
<comment type="caution">
    <text evidence="2">The sequence shown here is derived from an EMBL/GenBank/DDBJ whole genome shotgun (WGS) entry which is preliminary data.</text>
</comment>
<protein>
    <submittedName>
        <fullName evidence="2">ArsR/SmtB family transcription factor</fullName>
    </submittedName>
</protein>
<dbReference type="RefSeq" id="WP_377118109.1">
    <property type="nucleotide sequence ID" value="NZ_JBHTHZ010000014.1"/>
</dbReference>